<name>A0ABS9UQ82_9BACT</name>
<dbReference type="EMBL" id="JAKZGS010000009">
    <property type="protein sequence ID" value="MCH7398789.1"/>
    <property type="molecule type" value="Genomic_DNA"/>
</dbReference>
<gene>
    <name evidence="6" type="ORF">MM236_12365</name>
</gene>
<keyword evidence="4" id="KW-0460">Magnesium</keyword>
<evidence type="ECO:0000256" key="1">
    <source>
        <dbReference type="ARBA" id="ARBA00002901"/>
    </source>
</evidence>
<keyword evidence="4" id="KW-0500">Molybdenum</keyword>
<evidence type="ECO:0000256" key="2">
    <source>
        <dbReference type="ARBA" id="ARBA00010763"/>
    </source>
</evidence>
<dbReference type="EC" id="2.10.1.1" evidence="4"/>
<comment type="catalytic activity">
    <reaction evidence="3">
        <text>adenylyl-molybdopterin + molybdate = Mo-molybdopterin + AMP + H(+)</text>
        <dbReference type="Rhea" id="RHEA:35047"/>
        <dbReference type="ChEBI" id="CHEBI:15378"/>
        <dbReference type="ChEBI" id="CHEBI:36264"/>
        <dbReference type="ChEBI" id="CHEBI:62727"/>
        <dbReference type="ChEBI" id="CHEBI:71302"/>
        <dbReference type="ChEBI" id="CHEBI:456215"/>
        <dbReference type="EC" id="2.10.1.1"/>
    </reaction>
</comment>
<sequence length="391" mass="42501">MINVEEAKKRISEILISRKIEICPISESTGLFCAEEIFSPISVPSFDNSAMDGYALAFGDLKPEMVISGEVKAGVLSVEKLRPGTVVRIFTGAPIPEGADTVVKQEVANVYENKFLIDVNEVKKGGFVRKAGAQCEVGEKVLEVGSEISSGTIALLASLGIEGIKVFSKPRIGVILTGDEVVEPGQKLENGQIYDANGPMLTSALMKLGVKPAFVEKVKDDADVVRSSVERLVEQVDVLILSGGISVGDYDFVRPTMQDMGVEELFYKVAQKPGKPLFVGKLGSKIIFALPGNPSSSLSCFMVYVKPFIRHFCGANDAFESNLRFPLSETYHSESILTFFLKCQLKNGMIHLLKGQESFNLISFNTATGLVEIPGINSVSPENSNYNYYPF</sequence>
<feature type="domain" description="MoaB/Mog" evidence="5">
    <location>
        <begin position="173"/>
        <end position="311"/>
    </location>
</feature>
<evidence type="ECO:0000256" key="4">
    <source>
        <dbReference type="RuleBase" id="RU365090"/>
    </source>
</evidence>
<comment type="caution">
    <text evidence="6">The sequence shown here is derived from an EMBL/GenBank/DDBJ whole genome shotgun (WGS) entry which is preliminary data.</text>
</comment>
<dbReference type="InterPro" id="IPR001453">
    <property type="entry name" value="MoaB/Mog_dom"/>
</dbReference>
<dbReference type="SUPFAM" id="SSF53218">
    <property type="entry name" value="Molybdenum cofactor biosynthesis proteins"/>
    <property type="match status" value="1"/>
</dbReference>
<dbReference type="Gene3D" id="2.40.340.10">
    <property type="entry name" value="MoeA, C-terminal, domain IV"/>
    <property type="match status" value="1"/>
</dbReference>
<comment type="similarity">
    <text evidence="2 4">Belongs to the MoeA family.</text>
</comment>
<keyword evidence="7" id="KW-1185">Reference proteome</keyword>
<evidence type="ECO:0000256" key="3">
    <source>
        <dbReference type="ARBA" id="ARBA00047317"/>
    </source>
</evidence>
<dbReference type="CDD" id="cd00887">
    <property type="entry name" value="MoeA"/>
    <property type="match status" value="1"/>
</dbReference>
<dbReference type="InterPro" id="IPR038987">
    <property type="entry name" value="MoeA-like"/>
</dbReference>
<dbReference type="Proteomes" id="UP001165488">
    <property type="component" value="Unassembled WGS sequence"/>
</dbReference>
<proteinExistence type="inferred from homology"/>
<comment type="function">
    <text evidence="1 4">Catalyzes the insertion of molybdate into adenylated molybdopterin with the concomitant release of AMP.</text>
</comment>
<dbReference type="SUPFAM" id="SSF63882">
    <property type="entry name" value="MoeA N-terminal region -like"/>
    <property type="match status" value="1"/>
</dbReference>
<dbReference type="Pfam" id="PF00994">
    <property type="entry name" value="MoCF_biosynth"/>
    <property type="match status" value="1"/>
</dbReference>
<protein>
    <recommendedName>
        <fullName evidence="4">Molybdopterin molybdenumtransferase</fullName>
        <ecNumber evidence="4">2.10.1.1</ecNumber>
    </recommendedName>
</protein>
<dbReference type="NCBIfam" id="NF045515">
    <property type="entry name" value="Glp_gephyrin"/>
    <property type="match status" value="1"/>
</dbReference>
<comment type="cofactor">
    <cofactor evidence="4">
        <name>Mg(2+)</name>
        <dbReference type="ChEBI" id="CHEBI:18420"/>
    </cofactor>
</comment>
<dbReference type="PANTHER" id="PTHR10192">
    <property type="entry name" value="MOLYBDOPTERIN BIOSYNTHESIS PROTEIN"/>
    <property type="match status" value="1"/>
</dbReference>
<comment type="pathway">
    <text evidence="4">Cofactor biosynthesis; molybdopterin biosynthesis.</text>
</comment>
<organism evidence="6 7">
    <name type="scientific">Belliella calami</name>
    <dbReference type="NCBI Taxonomy" id="2923436"/>
    <lineage>
        <taxon>Bacteria</taxon>
        <taxon>Pseudomonadati</taxon>
        <taxon>Bacteroidota</taxon>
        <taxon>Cytophagia</taxon>
        <taxon>Cytophagales</taxon>
        <taxon>Cyclobacteriaceae</taxon>
        <taxon>Belliella</taxon>
    </lineage>
</organism>
<dbReference type="Gene3D" id="3.90.105.10">
    <property type="entry name" value="Molybdopterin biosynthesis moea protein, domain 2"/>
    <property type="match status" value="1"/>
</dbReference>
<keyword evidence="4" id="KW-0479">Metal-binding</keyword>
<keyword evidence="4" id="KW-0501">Molybdenum cofactor biosynthesis</keyword>
<dbReference type="InterPro" id="IPR005110">
    <property type="entry name" value="MoeA_linker/N"/>
</dbReference>
<evidence type="ECO:0000313" key="6">
    <source>
        <dbReference type="EMBL" id="MCH7398789.1"/>
    </source>
</evidence>
<dbReference type="Gene3D" id="3.40.980.10">
    <property type="entry name" value="MoaB/Mog-like domain"/>
    <property type="match status" value="1"/>
</dbReference>
<dbReference type="SMART" id="SM00852">
    <property type="entry name" value="MoCF_biosynth"/>
    <property type="match status" value="1"/>
</dbReference>
<dbReference type="InterPro" id="IPR036688">
    <property type="entry name" value="MoeA_C_domain_IV_sf"/>
</dbReference>
<dbReference type="InterPro" id="IPR036425">
    <property type="entry name" value="MoaB/Mog-like_dom_sf"/>
</dbReference>
<reference evidence="6" key="1">
    <citation type="submission" date="2022-03" db="EMBL/GenBank/DDBJ databases">
        <title>De novo assembled genomes of Belliella spp. (Cyclobacteriaceae) strains.</title>
        <authorList>
            <person name="Szabo A."/>
            <person name="Korponai K."/>
            <person name="Felfoldi T."/>
        </authorList>
    </citation>
    <scope>NUCLEOTIDE SEQUENCE</scope>
    <source>
        <strain evidence="6">DSM 107340</strain>
    </source>
</reference>
<dbReference type="RefSeq" id="WP_241275290.1">
    <property type="nucleotide sequence ID" value="NZ_JAKZGS010000009.1"/>
</dbReference>
<dbReference type="InterPro" id="IPR036135">
    <property type="entry name" value="MoeA_linker/N_sf"/>
</dbReference>
<dbReference type="PANTHER" id="PTHR10192:SF5">
    <property type="entry name" value="GEPHYRIN"/>
    <property type="match status" value="1"/>
</dbReference>
<evidence type="ECO:0000313" key="7">
    <source>
        <dbReference type="Proteomes" id="UP001165488"/>
    </source>
</evidence>
<accession>A0ABS9UQ82</accession>
<dbReference type="NCBIfam" id="TIGR00177">
    <property type="entry name" value="molyb_syn"/>
    <property type="match status" value="1"/>
</dbReference>
<dbReference type="Gene3D" id="2.170.190.11">
    <property type="entry name" value="Molybdopterin biosynthesis moea protein, domain 3"/>
    <property type="match status" value="1"/>
</dbReference>
<keyword evidence="4" id="KW-0808">Transferase</keyword>
<evidence type="ECO:0000259" key="5">
    <source>
        <dbReference type="SMART" id="SM00852"/>
    </source>
</evidence>
<dbReference type="Pfam" id="PF03453">
    <property type="entry name" value="MoeA_N"/>
    <property type="match status" value="1"/>
</dbReference>